<dbReference type="EMBL" id="SNRW01001578">
    <property type="protein sequence ID" value="KAA6395850.1"/>
    <property type="molecule type" value="Genomic_DNA"/>
</dbReference>
<feature type="compositionally biased region" description="Low complexity" evidence="1">
    <location>
        <begin position="135"/>
        <end position="146"/>
    </location>
</feature>
<sequence>MENEYDYIQRNPSRVLLVAGSDSEELRDDFRSENSRDSNCIRHIYEGLGSDSGTTSRRYFSPTWRMERVTETLNKQQERDDCHIIRTIPLRISLQRAANQSYPHQIRQNYISIRFNITENKKNVGSGSEENSQATLTTENTNTDSTYSMNNSNTELVRNRVKQTRGQIRGNRRGRRRGRCGVIKGVFENLEEDIFQILPPIPKIRKVLIGLEKFKLKSIMKAPWWPGQIWFTNLLTDSSRYLILGESSLILNLVKEITKRKYMLSPEKIATFTEDQESNKEENY</sequence>
<organism evidence="2 3">
    <name type="scientific">Streblomastix strix</name>
    <dbReference type="NCBI Taxonomy" id="222440"/>
    <lineage>
        <taxon>Eukaryota</taxon>
        <taxon>Metamonada</taxon>
        <taxon>Preaxostyla</taxon>
        <taxon>Oxymonadida</taxon>
        <taxon>Streblomastigidae</taxon>
        <taxon>Streblomastix</taxon>
    </lineage>
</organism>
<feature type="region of interest" description="Disordered" evidence="1">
    <location>
        <begin position="123"/>
        <end position="150"/>
    </location>
</feature>
<gene>
    <name evidence="2" type="ORF">EZS28_008621</name>
</gene>
<accession>A0A5J4WLL5</accession>
<evidence type="ECO:0000313" key="3">
    <source>
        <dbReference type="Proteomes" id="UP000324800"/>
    </source>
</evidence>
<proteinExistence type="predicted"/>
<dbReference type="Proteomes" id="UP000324800">
    <property type="component" value="Unassembled WGS sequence"/>
</dbReference>
<protein>
    <submittedName>
        <fullName evidence="2">Uncharacterized protein</fullName>
    </submittedName>
</protein>
<evidence type="ECO:0000313" key="2">
    <source>
        <dbReference type="EMBL" id="KAA6395850.1"/>
    </source>
</evidence>
<reference evidence="2 3" key="1">
    <citation type="submission" date="2019-03" db="EMBL/GenBank/DDBJ databases">
        <title>Single cell metagenomics reveals metabolic interactions within the superorganism composed of flagellate Streblomastix strix and complex community of Bacteroidetes bacteria on its surface.</title>
        <authorList>
            <person name="Treitli S.C."/>
            <person name="Kolisko M."/>
            <person name="Husnik F."/>
            <person name="Keeling P."/>
            <person name="Hampl V."/>
        </authorList>
    </citation>
    <scope>NUCLEOTIDE SEQUENCE [LARGE SCALE GENOMIC DNA]</scope>
    <source>
        <strain evidence="2">ST1C</strain>
    </source>
</reference>
<evidence type="ECO:0000256" key="1">
    <source>
        <dbReference type="SAM" id="MobiDB-lite"/>
    </source>
</evidence>
<feature type="compositionally biased region" description="Polar residues" evidence="1">
    <location>
        <begin position="123"/>
        <end position="134"/>
    </location>
</feature>
<comment type="caution">
    <text evidence="2">The sequence shown here is derived from an EMBL/GenBank/DDBJ whole genome shotgun (WGS) entry which is preliminary data.</text>
</comment>
<name>A0A5J4WLL5_9EUKA</name>
<dbReference type="AlphaFoldDB" id="A0A5J4WLL5"/>